<accession>A0A224X9E0</accession>
<dbReference type="Proteomes" id="UP000218689">
    <property type="component" value="Unassembled WGS sequence"/>
</dbReference>
<dbReference type="OrthoDB" id="9805856at2"/>
<dbReference type="SMART" id="SM00530">
    <property type="entry name" value="HTH_XRE"/>
    <property type="match status" value="1"/>
</dbReference>
<organism evidence="2 3">
    <name type="scientific">Pseudolactococcus reticulitermitis</name>
    <dbReference type="NCBI Taxonomy" id="2025039"/>
    <lineage>
        <taxon>Bacteria</taxon>
        <taxon>Bacillati</taxon>
        <taxon>Bacillota</taxon>
        <taxon>Bacilli</taxon>
        <taxon>Lactobacillales</taxon>
        <taxon>Streptococcaceae</taxon>
        <taxon>Pseudolactococcus</taxon>
    </lineage>
</organism>
<dbReference type="RefSeq" id="WP_094783872.1">
    <property type="nucleotide sequence ID" value="NZ_BEDT01000001.1"/>
</dbReference>
<reference evidence="3" key="1">
    <citation type="submission" date="2017-08" db="EMBL/GenBank/DDBJ databases">
        <title>Draft genome sequence of Lactococcus sp. strain Rs-Y01, isolated from the gut of the lower termite Reticulitermes speratus.</title>
        <authorList>
            <person name="Ohkuma M."/>
            <person name="Yuki M."/>
        </authorList>
    </citation>
    <scope>NUCLEOTIDE SEQUENCE [LARGE SCALE GENOMIC DNA]</scope>
    <source>
        <strain evidence="3">Rs-Y01</strain>
    </source>
</reference>
<dbReference type="GO" id="GO:0003677">
    <property type="term" value="F:DNA binding"/>
    <property type="evidence" value="ECO:0007669"/>
    <property type="project" value="InterPro"/>
</dbReference>
<dbReference type="Gene3D" id="1.10.260.40">
    <property type="entry name" value="lambda repressor-like DNA-binding domains"/>
    <property type="match status" value="1"/>
</dbReference>
<comment type="caution">
    <text evidence="2">The sequence shown here is derived from an EMBL/GenBank/DDBJ whole genome shotgun (WGS) entry which is preliminary data.</text>
</comment>
<proteinExistence type="predicted"/>
<dbReference type="SUPFAM" id="SSF47413">
    <property type="entry name" value="lambda repressor-like DNA-binding domains"/>
    <property type="match status" value="1"/>
</dbReference>
<evidence type="ECO:0000259" key="1">
    <source>
        <dbReference type="PROSITE" id="PS50943"/>
    </source>
</evidence>
<dbReference type="AlphaFoldDB" id="A0A224X9E0"/>
<dbReference type="InterPro" id="IPR001387">
    <property type="entry name" value="Cro/C1-type_HTH"/>
</dbReference>
<dbReference type="PROSITE" id="PS50943">
    <property type="entry name" value="HTH_CROC1"/>
    <property type="match status" value="1"/>
</dbReference>
<protein>
    <recommendedName>
        <fullName evidence="1">HTH cro/C1-type domain-containing protein</fullName>
    </recommendedName>
</protein>
<dbReference type="Pfam" id="PF01381">
    <property type="entry name" value="HTH_3"/>
    <property type="match status" value="1"/>
</dbReference>
<evidence type="ECO:0000313" key="3">
    <source>
        <dbReference type="Proteomes" id="UP000218689"/>
    </source>
</evidence>
<dbReference type="CDD" id="cd00093">
    <property type="entry name" value="HTH_XRE"/>
    <property type="match status" value="1"/>
</dbReference>
<name>A0A224X9E0_9LACT</name>
<dbReference type="EMBL" id="BEDT01000001">
    <property type="protein sequence ID" value="GAX46804.1"/>
    <property type="molecule type" value="Genomic_DNA"/>
</dbReference>
<dbReference type="InterPro" id="IPR010982">
    <property type="entry name" value="Lambda_DNA-bd_dom_sf"/>
</dbReference>
<evidence type="ECO:0000313" key="2">
    <source>
        <dbReference type="EMBL" id="GAX46804.1"/>
    </source>
</evidence>
<gene>
    <name evidence="2" type="ORF">RsY01_384</name>
</gene>
<sequence>MTVYDRIKQLAEQRKLTISEVEDKLEMGRNSLYAWRKKTPNGTSLEKAADYFNTTTDYLLGRTQNPYRPSSPEEDFSEWLEEDEEIRIIQRAAKNMSNEDRKKAIDLWKVAFDKAFEDDDNK</sequence>
<keyword evidence="3" id="KW-1185">Reference proteome</keyword>
<feature type="domain" description="HTH cro/C1-type" evidence="1">
    <location>
        <begin position="7"/>
        <end position="59"/>
    </location>
</feature>